<dbReference type="PANTHER" id="PTHR33281:SF19">
    <property type="entry name" value="VOLTAGE-DEPENDENT ANION CHANNEL-FORMING PROTEIN YNEE"/>
    <property type="match status" value="1"/>
</dbReference>
<evidence type="ECO:0000313" key="10">
    <source>
        <dbReference type="EMBL" id="SDW54467.1"/>
    </source>
</evidence>
<dbReference type="AlphaFoldDB" id="A0A1H2UEK5"/>
<dbReference type="STRING" id="985054.SAMN05444358_1011110"/>
<evidence type="ECO:0000256" key="6">
    <source>
        <dbReference type="ARBA" id="ARBA00023065"/>
    </source>
</evidence>
<keyword evidence="7 9" id="KW-0472">Membrane</keyword>
<accession>A0A1H2UEK5</accession>
<evidence type="ECO:0000256" key="9">
    <source>
        <dbReference type="SAM" id="Phobius"/>
    </source>
</evidence>
<keyword evidence="6" id="KW-0406">Ion transport</keyword>
<protein>
    <submittedName>
        <fullName evidence="10">Putative membrane protein</fullName>
    </submittedName>
</protein>
<dbReference type="PANTHER" id="PTHR33281">
    <property type="entry name" value="UPF0187 PROTEIN YNEE"/>
    <property type="match status" value="1"/>
</dbReference>
<evidence type="ECO:0000256" key="2">
    <source>
        <dbReference type="ARBA" id="ARBA00022448"/>
    </source>
</evidence>
<comment type="similarity">
    <text evidence="8">Belongs to the anion channel-forming bestrophin (TC 1.A.46) family.</text>
</comment>
<organism evidence="10 11">
    <name type="scientific">Ruegeria halocynthiae</name>
    <dbReference type="NCBI Taxonomy" id="985054"/>
    <lineage>
        <taxon>Bacteria</taxon>
        <taxon>Pseudomonadati</taxon>
        <taxon>Pseudomonadota</taxon>
        <taxon>Alphaproteobacteria</taxon>
        <taxon>Rhodobacterales</taxon>
        <taxon>Roseobacteraceae</taxon>
        <taxon>Ruegeria</taxon>
    </lineage>
</organism>
<sequence>MILHNGITLRQLIKGSAGFICIVMAWIFLLELVDKITPMALFSNSSPPVTMLGLAVAFFLGFKNTSAYGRWVEARKVWGDLVNASRDWGNTIGNLVQTDGTPIDPEIRRELLERHIAWVNMLVFQLRQPNTNGRSRRPWMFGHKPVSDKTALHQDPECWRTSQLEIDLPRLEGKSNQAAFLLFLQGERLSKLAQAGRIDPYWHVALTNRLARLADDQGQSERIKNTPFPRQVAEVGRIFSYIFIFMLPLAFNDERSITIGLELPLIQSVLLDWLVFAPVGALVCWIFFVTERVSASMEDPFEGDVTDVPISAICRMIEIDLRQMTACGAIPHAAEPIDKTLL</sequence>
<keyword evidence="2" id="KW-0813">Transport</keyword>
<gene>
    <name evidence="10" type="ORF">SAMN05444358_1011110</name>
</gene>
<name>A0A1H2UEK5_9RHOB</name>
<dbReference type="InterPro" id="IPR044669">
    <property type="entry name" value="YneE/VCCN1/2-like"/>
</dbReference>
<dbReference type="Pfam" id="PF25539">
    <property type="entry name" value="Bestrophin_2"/>
    <property type="match status" value="1"/>
</dbReference>
<feature type="transmembrane region" description="Helical" evidence="9">
    <location>
        <begin position="232"/>
        <end position="251"/>
    </location>
</feature>
<evidence type="ECO:0000256" key="8">
    <source>
        <dbReference type="ARBA" id="ARBA00034708"/>
    </source>
</evidence>
<keyword evidence="3" id="KW-1003">Cell membrane</keyword>
<evidence type="ECO:0000256" key="7">
    <source>
        <dbReference type="ARBA" id="ARBA00023136"/>
    </source>
</evidence>
<feature type="transmembrane region" description="Helical" evidence="9">
    <location>
        <begin position="12"/>
        <end position="33"/>
    </location>
</feature>
<dbReference type="EMBL" id="FNNP01000001">
    <property type="protein sequence ID" value="SDW54467.1"/>
    <property type="molecule type" value="Genomic_DNA"/>
</dbReference>
<dbReference type="RefSeq" id="WP_074735091.1">
    <property type="nucleotide sequence ID" value="NZ_FNNP01000001.1"/>
</dbReference>
<evidence type="ECO:0000256" key="3">
    <source>
        <dbReference type="ARBA" id="ARBA00022475"/>
    </source>
</evidence>
<comment type="subcellular location">
    <subcellularLocation>
        <location evidence="1">Cell membrane</location>
        <topology evidence="1">Multi-pass membrane protein</topology>
    </subcellularLocation>
</comment>
<evidence type="ECO:0000313" key="11">
    <source>
        <dbReference type="Proteomes" id="UP000183400"/>
    </source>
</evidence>
<evidence type="ECO:0000256" key="4">
    <source>
        <dbReference type="ARBA" id="ARBA00022692"/>
    </source>
</evidence>
<feature type="transmembrane region" description="Helical" evidence="9">
    <location>
        <begin position="271"/>
        <end position="289"/>
    </location>
</feature>
<keyword evidence="11" id="KW-1185">Reference proteome</keyword>
<feature type="transmembrane region" description="Helical" evidence="9">
    <location>
        <begin position="45"/>
        <end position="62"/>
    </location>
</feature>
<keyword evidence="5 9" id="KW-1133">Transmembrane helix</keyword>
<dbReference type="GO" id="GO:0005254">
    <property type="term" value="F:chloride channel activity"/>
    <property type="evidence" value="ECO:0007669"/>
    <property type="project" value="InterPro"/>
</dbReference>
<evidence type="ECO:0000256" key="5">
    <source>
        <dbReference type="ARBA" id="ARBA00022989"/>
    </source>
</evidence>
<dbReference type="OrthoDB" id="445589at2"/>
<proteinExistence type="inferred from homology"/>
<evidence type="ECO:0000256" key="1">
    <source>
        <dbReference type="ARBA" id="ARBA00004651"/>
    </source>
</evidence>
<dbReference type="GO" id="GO:0005886">
    <property type="term" value="C:plasma membrane"/>
    <property type="evidence" value="ECO:0007669"/>
    <property type="project" value="UniProtKB-SubCell"/>
</dbReference>
<keyword evidence="4 9" id="KW-0812">Transmembrane</keyword>
<reference evidence="11" key="1">
    <citation type="submission" date="2016-10" db="EMBL/GenBank/DDBJ databases">
        <authorList>
            <person name="Varghese N."/>
            <person name="Submissions S."/>
        </authorList>
    </citation>
    <scope>NUCLEOTIDE SEQUENCE [LARGE SCALE GENOMIC DNA]</scope>
    <source>
        <strain evidence="11">DSM 27839</strain>
    </source>
</reference>
<dbReference type="Proteomes" id="UP000183400">
    <property type="component" value="Unassembled WGS sequence"/>
</dbReference>